<evidence type="ECO:0000313" key="1">
    <source>
        <dbReference type="EMBL" id="KAH8012927.1"/>
    </source>
</evidence>
<proteinExistence type="predicted"/>
<protein>
    <submittedName>
        <fullName evidence="1">Uncharacterized protein</fullName>
    </submittedName>
</protein>
<dbReference type="Proteomes" id="UP000827872">
    <property type="component" value="Linkage Group LG02"/>
</dbReference>
<reference evidence="1" key="1">
    <citation type="submission" date="2021-08" db="EMBL/GenBank/DDBJ databases">
        <title>The first chromosome-level gecko genome reveals the dynamic sex chromosomes of Neotropical dwarf geckos (Sphaerodactylidae: Sphaerodactylus).</title>
        <authorList>
            <person name="Pinto B.J."/>
            <person name="Keating S.E."/>
            <person name="Gamble T."/>
        </authorList>
    </citation>
    <scope>NUCLEOTIDE SEQUENCE</scope>
    <source>
        <strain evidence="1">TG3544</strain>
    </source>
</reference>
<accession>A0ACB8G1A2</accession>
<organism evidence="1 2">
    <name type="scientific">Sphaerodactylus townsendi</name>
    <dbReference type="NCBI Taxonomy" id="933632"/>
    <lineage>
        <taxon>Eukaryota</taxon>
        <taxon>Metazoa</taxon>
        <taxon>Chordata</taxon>
        <taxon>Craniata</taxon>
        <taxon>Vertebrata</taxon>
        <taxon>Euteleostomi</taxon>
        <taxon>Lepidosauria</taxon>
        <taxon>Squamata</taxon>
        <taxon>Bifurcata</taxon>
        <taxon>Gekkota</taxon>
        <taxon>Sphaerodactylidae</taxon>
        <taxon>Sphaerodactylus</taxon>
    </lineage>
</organism>
<dbReference type="EMBL" id="CM037615">
    <property type="protein sequence ID" value="KAH8012927.1"/>
    <property type="molecule type" value="Genomic_DNA"/>
</dbReference>
<gene>
    <name evidence="1" type="ORF">K3G42_006859</name>
</gene>
<comment type="caution">
    <text evidence="1">The sequence shown here is derived from an EMBL/GenBank/DDBJ whole genome shotgun (WGS) entry which is preliminary data.</text>
</comment>
<sequence>MERKHLKKEIGKLLVEYVGIRLRENAFDPQGKKQTNFLDDLAHHDLAANAALSWLSDLEAQTSLGNEKTKLSQWQKILSLNRTEREALILSSYAEMVMNSIPVEEVFRIYGAGPMASRWQSSTKGHLIHPRNLSRHPFAMLTAPKAAEHAWKQSIKAHRASANRNPTRSSTERTAANDERGGLPF</sequence>
<keyword evidence="2" id="KW-1185">Reference proteome</keyword>
<name>A0ACB8G1A2_9SAUR</name>
<evidence type="ECO:0000313" key="2">
    <source>
        <dbReference type="Proteomes" id="UP000827872"/>
    </source>
</evidence>